<sequence length="231" mass="24056">MKCASRSFPAAAMLTAVVAIALSCNSSSASAAADSKHFAWPSSFVVLGDGYPHAGDACRRLGESSATANYLDHTAMLVGCPGPRHSDDARAILDHRRAHVVGEADGVTLISISTEGLSASDDRSGHASMQDTHFSATGTLPCERGAGQTKTMCKFGVVRHGDRSATVVVYWPDGNTRAILFGANGRVLGAAMKAGDRPMPGNTLTQKNAGINLISIGNERYEVEDAVVSGH</sequence>
<accession>A0A1X7LMP0</accession>
<reference evidence="3" key="1">
    <citation type="submission" date="2017-04" db="EMBL/GenBank/DDBJ databases">
        <authorList>
            <person name="Varghese N."/>
            <person name="Submissions S."/>
        </authorList>
    </citation>
    <scope>NUCLEOTIDE SEQUENCE [LARGE SCALE GENOMIC DNA]</scope>
    <source>
        <strain evidence="3">LMG 29540</strain>
    </source>
</reference>
<gene>
    <name evidence="2" type="ORF">SAMN06265784_107133</name>
</gene>
<feature type="chain" id="PRO_5013231112" evidence="1">
    <location>
        <begin position="32"/>
        <end position="231"/>
    </location>
</feature>
<evidence type="ECO:0000313" key="2">
    <source>
        <dbReference type="EMBL" id="SMG55156.1"/>
    </source>
</evidence>
<evidence type="ECO:0000256" key="1">
    <source>
        <dbReference type="SAM" id="SignalP"/>
    </source>
</evidence>
<dbReference type="AlphaFoldDB" id="A0A1X7LMP0"/>
<organism evidence="2 3">
    <name type="scientific">Paraburkholderia susongensis</name>
    <dbReference type="NCBI Taxonomy" id="1515439"/>
    <lineage>
        <taxon>Bacteria</taxon>
        <taxon>Pseudomonadati</taxon>
        <taxon>Pseudomonadota</taxon>
        <taxon>Betaproteobacteria</taxon>
        <taxon>Burkholderiales</taxon>
        <taxon>Burkholderiaceae</taxon>
        <taxon>Paraburkholderia</taxon>
    </lineage>
</organism>
<evidence type="ECO:0000313" key="3">
    <source>
        <dbReference type="Proteomes" id="UP000193228"/>
    </source>
</evidence>
<dbReference type="OrthoDB" id="9091209at2"/>
<keyword evidence="1" id="KW-0732">Signal</keyword>
<dbReference type="Proteomes" id="UP000193228">
    <property type="component" value="Unassembled WGS sequence"/>
</dbReference>
<protein>
    <submittedName>
        <fullName evidence="2">Uncharacterized protein</fullName>
    </submittedName>
</protein>
<name>A0A1X7LMP0_9BURK</name>
<dbReference type="EMBL" id="FXAT01000007">
    <property type="protein sequence ID" value="SMG55156.1"/>
    <property type="molecule type" value="Genomic_DNA"/>
</dbReference>
<feature type="signal peptide" evidence="1">
    <location>
        <begin position="1"/>
        <end position="31"/>
    </location>
</feature>
<proteinExistence type="predicted"/>
<keyword evidence="3" id="KW-1185">Reference proteome</keyword>
<dbReference type="STRING" id="1515439.SAMN06265784_107133"/>
<dbReference type="PROSITE" id="PS51257">
    <property type="entry name" value="PROKAR_LIPOPROTEIN"/>
    <property type="match status" value="1"/>
</dbReference>